<evidence type="ECO:0000313" key="1">
    <source>
        <dbReference type="EMBL" id="KIW36220.1"/>
    </source>
</evidence>
<dbReference type="Proteomes" id="UP000053342">
    <property type="component" value="Unassembled WGS sequence"/>
</dbReference>
<dbReference type="STRING" id="215243.A0A0D2D1X2"/>
<dbReference type="HOGENOM" id="CLU_1272315_0_0_1"/>
<dbReference type="EMBL" id="KN847367">
    <property type="protein sequence ID" value="KIW36220.1"/>
    <property type="molecule type" value="Genomic_DNA"/>
</dbReference>
<dbReference type="RefSeq" id="XP_016256436.1">
    <property type="nucleotide sequence ID" value="XM_016413178.1"/>
</dbReference>
<sequence length="217" mass="24827">MLCQIFICIDTPGNPDTRPHRPAYLLEEAKAGHGWLMTAILDKTYCLTKLFGITRPSTSARKAAEEEIKDLEAHIRLNDPEALVSDLEVGEDRLAGHHTCTFFCATLIYFERCLQRTLPRKLQPLVRRSLDHFDAVRQLEVQHGYKACGLLWPEFVTAYEAKDVADLRTRSFCLFNKGRAKGIGNVLSMEKVVLDVWQRRDDSAHDEDVGGKVRWWI</sequence>
<organism evidence="1 2">
    <name type="scientific">Exophiala oligosperma</name>
    <dbReference type="NCBI Taxonomy" id="215243"/>
    <lineage>
        <taxon>Eukaryota</taxon>
        <taxon>Fungi</taxon>
        <taxon>Dikarya</taxon>
        <taxon>Ascomycota</taxon>
        <taxon>Pezizomycotina</taxon>
        <taxon>Eurotiomycetes</taxon>
        <taxon>Chaetothyriomycetidae</taxon>
        <taxon>Chaetothyriales</taxon>
        <taxon>Herpotrichiellaceae</taxon>
        <taxon>Exophiala</taxon>
    </lineage>
</organism>
<dbReference type="GeneID" id="27363566"/>
<keyword evidence="2" id="KW-1185">Reference proteome</keyword>
<name>A0A0D2D1X2_9EURO</name>
<dbReference type="OrthoDB" id="3477330at2759"/>
<protein>
    <submittedName>
        <fullName evidence="1">Uncharacterized protein</fullName>
    </submittedName>
</protein>
<dbReference type="InterPro" id="IPR021858">
    <property type="entry name" value="Fun_TF"/>
</dbReference>
<dbReference type="AlphaFoldDB" id="A0A0D2D1X2"/>
<reference evidence="1 2" key="1">
    <citation type="submission" date="2015-01" db="EMBL/GenBank/DDBJ databases">
        <title>The Genome Sequence of Exophiala oligosperma CBS72588.</title>
        <authorList>
            <consortium name="The Broad Institute Genomics Platform"/>
            <person name="Cuomo C."/>
            <person name="de Hoog S."/>
            <person name="Gorbushina A."/>
            <person name="Stielow B."/>
            <person name="Teixiera M."/>
            <person name="Abouelleil A."/>
            <person name="Chapman S.B."/>
            <person name="Priest M."/>
            <person name="Young S.K."/>
            <person name="Wortman J."/>
            <person name="Nusbaum C."/>
            <person name="Birren B."/>
        </authorList>
    </citation>
    <scope>NUCLEOTIDE SEQUENCE [LARGE SCALE GENOMIC DNA]</scope>
    <source>
        <strain evidence="1 2">CBS 72588</strain>
    </source>
</reference>
<gene>
    <name evidence="1" type="ORF">PV06_11492</name>
</gene>
<dbReference type="Pfam" id="PF11951">
    <property type="entry name" value="Fungal_trans_2"/>
    <property type="match status" value="1"/>
</dbReference>
<evidence type="ECO:0000313" key="2">
    <source>
        <dbReference type="Proteomes" id="UP000053342"/>
    </source>
</evidence>
<dbReference type="VEuPathDB" id="FungiDB:PV06_11492"/>
<accession>A0A0D2D1X2</accession>
<proteinExistence type="predicted"/>